<evidence type="ECO:0000256" key="1">
    <source>
        <dbReference type="SAM" id="MobiDB-lite"/>
    </source>
</evidence>
<dbReference type="PANTHER" id="PTHR12484">
    <property type="entry name" value="B-LYMPHOCYTE ANTIGEN-RELATED"/>
    <property type="match status" value="1"/>
</dbReference>
<dbReference type="CDD" id="cd12264">
    <property type="entry name" value="RRM_AKAP17A"/>
    <property type="match status" value="1"/>
</dbReference>
<comment type="caution">
    <text evidence="4">The sequence shown here is derived from an EMBL/GenBank/DDBJ whole genome shotgun (WGS) entry which is preliminary data.</text>
</comment>
<accession>A0A8S1HU83</accession>
<evidence type="ECO:0000256" key="3">
    <source>
        <dbReference type="SAM" id="SignalP"/>
    </source>
</evidence>
<feature type="region of interest" description="Disordered" evidence="1">
    <location>
        <begin position="556"/>
        <end position="582"/>
    </location>
</feature>
<dbReference type="InterPro" id="IPR056852">
    <property type="entry name" value="AK17A/B"/>
</dbReference>
<keyword evidence="2" id="KW-0472">Membrane</keyword>
<feature type="compositionally biased region" description="Basic and acidic residues" evidence="1">
    <location>
        <begin position="571"/>
        <end position="582"/>
    </location>
</feature>
<dbReference type="Proteomes" id="UP000835052">
    <property type="component" value="Unassembled WGS sequence"/>
</dbReference>
<keyword evidence="2" id="KW-1133">Transmembrane helix</keyword>
<dbReference type="SUPFAM" id="SSF56436">
    <property type="entry name" value="C-type lectin-like"/>
    <property type="match status" value="1"/>
</dbReference>
<dbReference type="InterPro" id="IPR016186">
    <property type="entry name" value="C-type_lectin-like/link_sf"/>
</dbReference>
<reference evidence="4" key="1">
    <citation type="submission" date="2020-10" db="EMBL/GenBank/DDBJ databases">
        <authorList>
            <person name="Kikuchi T."/>
        </authorList>
    </citation>
    <scope>NUCLEOTIDE SEQUENCE</scope>
    <source>
        <strain evidence="4">NKZ352</strain>
    </source>
</reference>
<feature type="chain" id="PRO_5035941554" description="C-type lectin domain-containing protein" evidence="3">
    <location>
        <begin position="16"/>
        <end position="582"/>
    </location>
</feature>
<dbReference type="InterPro" id="IPR016187">
    <property type="entry name" value="CTDL_fold"/>
</dbReference>
<name>A0A8S1HU83_9PELO</name>
<keyword evidence="2" id="KW-0812">Transmembrane</keyword>
<dbReference type="PANTHER" id="PTHR12484:SF4">
    <property type="entry name" value="A-KINASE ANCHOR PROTEIN 17A"/>
    <property type="match status" value="1"/>
</dbReference>
<proteinExistence type="predicted"/>
<evidence type="ECO:0008006" key="6">
    <source>
        <dbReference type="Google" id="ProtNLM"/>
    </source>
</evidence>
<feature type="signal peptide" evidence="3">
    <location>
        <begin position="1"/>
        <end position="15"/>
    </location>
</feature>
<feature type="transmembrane region" description="Helical" evidence="2">
    <location>
        <begin position="170"/>
        <end position="193"/>
    </location>
</feature>
<organism evidence="4 5">
    <name type="scientific">Caenorhabditis auriculariae</name>
    <dbReference type="NCBI Taxonomy" id="2777116"/>
    <lineage>
        <taxon>Eukaryota</taxon>
        <taxon>Metazoa</taxon>
        <taxon>Ecdysozoa</taxon>
        <taxon>Nematoda</taxon>
        <taxon>Chromadorea</taxon>
        <taxon>Rhabditida</taxon>
        <taxon>Rhabditina</taxon>
        <taxon>Rhabditomorpha</taxon>
        <taxon>Rhabditoidea</taxon>
        <taxon>Rhabditidae</taxon>
        <taxon>Peloderinae</taxon>
        <taxon>Caenorhabditis</taxon>
    </lineage>
</organism>
<dbReference type="AlphaFoldDB" id="A0A8S1HU83"/>
<dbReference type="EMBL" id="CAJGYM010000075">
    <property type="protein sequence ID" value="CAD6196575.1"/>
    <property type="molecule type" value="Genomic_DNA"/>
</dbReference>
<gene>
    <name evidence="4" type="ORF">CAUJ_LOCUS12489</name>
</gene>
<keyword evidence="5" id="KW-1185">Reference proteome</keyword>
<sequence length="582" mass="67276">MCLLPILTIIQIADAVVPIMDQIRWTHFRGFQYAVMNDQANNIVDAFENCLEKGGWPAFPLDKAESEFFGRLLDQRRGKGAIAYMSVTRESPYTVDEWRTAKGPINFDLVSDESIDFLSYHCMVVRIDGSWSTLPCTIPFKKINVICQRVYDRAGTWMKRKTQKLKCSCVTTVTVIASIGTFIFLMIGIILGFHALMEQIGLFDEESQDISDEPDYNMAGNGPMAVEHLGAEAEDFCVSQHLYLKPTALLKITVLLPKMRIPGQSISNWDLMERLKKAVAPVQLDSIRVRESSMDSVAFEAELLSQMIMKKTIKALNSVTMKMNETKPGERPDTVYLAKIPVKWFNDGVIDLPSENRLKRAMELFGKVRAVDIPICDPLRPMMPAKISGIKTKGFGVHQNLFFEAYVQYMEYKGFATAMDQLRNKKWAKRIDGKFFQAAVKVDFDRTSHLSETMILNRLDERRRILNEKLKKEEDEQTARVLEELKQKQEEDEKEQRREERERKRREKKELERQQEIERQRLEAENLEMERRAKQRRILESQRLLEYVFERISAKEERKKNARGGTAATGLEKDRRFGRAAG</sequence>
<evidence type="ECO:0000313" key="5">
    <source>
        <dbReference type="Proteomes" id="UP000835052"/>
    </source>
</evidence>
<dbReference type="OrthoDB" id="1918237at2759"/>
<protein>
    <recommendedName>
        <fullName evidence="6">C-type lectin domain-containing protein</fullName>
    </recommendedName>
</protein>
<keyword evidence="3" id="KW-0732">Signal</keyword>
<evidence type="ECO:0000313" key="4">
    <source>
        <dbReference type="EMBL" id="CAD6196575.1"/>
    </source>
</evidence>
<dbReference type="Pfam" id="PF25015">
    <property type="entry name" value="RBD_AKAP-17A"/>
    <property type="match status" value="1"/>
</dbReference>
<evidence type="ECO:0000256" key="2">
    <source>
        <dbReference type="SAM" id="Phobius"/>
    </source>
</evidence>
<dbReference type="Gene3D" id="3.10.100.10">
    <property type="entry name" value="Mannose-Binding Protein A, subunit A"/>
    <property type="match status" value="1"/>
</dbReference>
<feature type="region of interest" description="Disordered" evidence="1">
    <location>
        <begin position="483"/>
        <end position="526"/>
    </location>
</feature>